<dbReference type="InterPro" id="IPR043504">
    <property type="entry name" value="Peptidase_S1_PA_chymotrypsin"/>
</dbReference>
<feature type="domain" description="Peptidase S1" evidence="9">
    <location>
        <begin position="91"/>
        <end position="314"/>
    </location>
</feature>
<keyword evidence="2" id="KW-0964">Secreted</keyword>
<protein>
    <submittedName>
        <fullName evidence="11">Chymotrypsinogen A-like</fullName>
    </submittedName>
</protein>
<dbReference type="SMART" id="SM00020">
    <property type="entry name" value="Tryp_SPc"/>
    <property type="match status" value="1"/>
</dbReference>
<dbReference type="Pfam" id="PF00089">
    <property type="entry name" value="Trypsin"/>
    <property type="match status" value="1"/>
</dbReference>
<dbReference type="SUPFAM" id="SSF50494">
    <property type="entry name" value="Trypsin-like serine proteases"/>
    <property type="match status" value="1"/>
</dbReference>
<dbReference type="CDD" id="cd00190">
    <property type="entry name" value="Tryp_SPc"/>
    <property type="match status" value="1"/>
</dbReference>
<keyword evidence="10" id="KW-1185">Reference proteome</keyword>
<dbReference type="PANTHER" id="PTHR24264">
    <property type="entry name" value="TRYPSIN-RELATED"/>
    <property type="match status" value="1"/>
</dbReference>
<keyword evidence="4 7" id="KW-0378">Hydrolase</keyword>
<dbReference type="InterPro" id="IPR018114">
    <property type="entry name" value="TRYPSIN_HIS"/>
</dbReference>
<keyword evidence="8" id="KW-0812">Transmembrane</keyword>
<sequence length="341" mass="36443">MRRKHCKLDWKLFGKDIVLAIKSLSFTIIESTYPTGSYAVSPVTVTIDIMSLSLVCIWIFVLGISASPPRIAYVRDLLREFEPISNGTTNIVGGTIVEPHSNPWQVLLYFKEGNAWYICGGILVDPLFVLTAAHCGGAKPRNYEVWLGEHDRSSSDDGILYSVESVTVSENYNKNSLDSDYALLKLKTAADITNTKIATIPLGTRKILSGEQCVITGWGTTSSGSTSRYLQGTAVSALNNTECSAKWSGVTVTDNMLCAGNGPQGVCPGDSGGPLICQTDGAWEVHGITSWGHRDCGTSGFPDVYTRISINYADISGIISGTGTVSGDGTGNVGRGRGNKP</sequence>
<name>A0ABM0GT79_SACKO</name>
<organism evidence="10 11">
    <name type="scientific">Saccoglossus kowalevskii</name>
    <name type="common">Acorn worm</name>
    <dbReference type="NCBI Taxonomy" id="10224"/>
    <lineage>
        <taxon>Eukaryota</taxon>
        <taxon>Metazoa</taxon>
        <taxon>Hemichordata</taxon>
        <taxon>Enteropneusta</taxon>
        <taxon>Harrimaniidae</taxon>
        <taxon>Saccoglossus</taxon>
    </lineage>
</organism>
<dbReference type="InterPro" id="IPR001254">
    <property type="entry name" value="Trypsin_dom"/>
</dbReference>
<dbReference type="InterPro" id="IPR033116">
    <property type="entry name" value="TRYPSIN_SER"/>
</dbReference>
<feature type="transmembrane region" description="Helical" evidence="8">
    <location>
        <begin position="12"/>
        <end position="29"/>
    </location>
</feature>
<keyword evidence="8" id="KW-1133">Transmembrane helix</keyword>
<dbReference type="PROSITE" id="PS00135">
    <property type="entry name" value="TRYPSIN_SER"/>
    <property type="match status" value="1"/>
</dbReference>
<dbReference type="PRINTS" id="PR00722">
    <property type="entry name" value="CHYMOTRYPSIN"/>
</dbReference>
<keyword evidence="3 7" id="KW-0645">Protease</keyword>
<comment type="subcellular location">
    <subcellularLocation>
        <location evidence="1">Secreted</location>
    </subcellularLocation>
</comment>
<gene>
    <name evidence="11" type="primary">LOC100374383</name>
</gene>
<proteinExistence type="predicted"/>
<evidence type="ECO:0000313" key="11">
    <source>
        <dbReference type="RefSeq" id="XP_002736847.1"/>
    </source>
</evidence>
<dbReference type="Proteomes" id="UP000694865">
    <property type="component" value="Unplaced"/>
</dbReference>
<dbReference type="GeneID" id="100374383"/>
<evidence type="ECO:0000313" key="10">
    <source>
        <dbReference type="Proteomes" id="UP000694865"/>
    </source>
</evidence>
<accession>A0ABM0GT79</accession>
<reference evidence="11" key="1">
    <citation type="submission" date="2025-08" db="UniProtKB">
        <authorList>
            <consortium name="RefSeq"/>
        </authorList>
    </citation>
    <scope>IDENTIFICATION</scope>
    <source>
        <tissue evidence="11">Testes</tissue>
    </source>
</reference>
<keyword evidence="8" id="KW-0472">Membrane</keyword>
<dbReference type="InterPro" id="IPR009003">
    <property type="entry name" value="Peptidase_S1_PA"/>
</dbReference>
<keyword evidence="6" id="KW-1015">Disulfide bond</keyword>
<evidence type="ECO:0000256" key="2">
    <source>
        <dbReference type="ARBA" id="ARBA00022525"/>
    </source>
</evidence>
<evidence type="ECO:0000256" key="1">
    <source>
        <dbReference type="ARBA" id="ARBA00004613"/>
    </source>
</evidence>
<dbReference type="InterPro" id="IPR001314">
    <property type="entry name" value="Peptidase_S1A"/>
</dbReference>
<dbReference type="PANTHER" id="PTHR24264:SF65">
    <property type="entry name" value="SRCR DOMAIN-CONTAINING PROTEIN"/>
    <property type="match status" value="1"/>
</dbReference>
<evidence type="ECO:0000256" key="5">
    <source>
        <dbReference type="ARBA" id="ARBA00022825"/>
    </source>
</evidence>
<dbReference type="PROSITE" id="PS00134">
    <property type="entry name" value="TRYPSIN_HIS"/>
    <property type="match status" value="1"/>
</dbReference>
<dbReference type="RefSeq" id="XP_002736847.1">
    <property type="nucleotide sequence ID" value="XM_002736801.1"/>
</dbReference>
<evidence type="ECO:0000256" key="4">
    <source>
        <dbReference type="ARBA" id="ARBA00022801"/>
    </source>
</evidence>
<feature type="transmembrane region" description="Helical" evidence="8">
    <location>
        <begin position="49"/>
        <end position="67"/>
    </location>
</feature>
<evidence type="ECO:0000256" key="3">
    <source>
        <dbReference type="ARBA" id="ARBA00022670"/>
    </source>
</evidence>
<evidence type="ECO:0000256" key="7">
    <source>
        <dbReference type="RuleBase" id="RU363034"/>
    </source>
</evidence>
<dbReference type="InterPro" id="IPR050127">
    <property type="entry name" value="Serine_Proteases_S1"/>
</dbReference>
<dbReference type="PROSITE" id="PS50240">
    <property type="entry name" value="TRYPSIN_DOM"/>
    <property type="match status" value="1"/>
</dbReference>
<evidence type="ECO:0000256" key="8">
    <source>
        <dbReference type="SAM" id="Phobius"/>
    </source>
</evidence>
<evidence type="ECO:0000259" key="9">
    <source>
        <dbReference type="PROSITE" id="PS50240"/>
    </source>
</evidence>
<keyword evidence="5 7" id="KW-0720">Serine protease</keyword>
<dbReference type="Gene3D" id="2.40.10.10">
    <property type="entry name" value="Trypsin-like serine proteases"/>
    <property type="match status" value="1"/>
</dbReference>
<evidence type="ECO:0000256" key="6">
    <source>
        <dbReference type="ARBA" id="ARBA00023157"/>
    </source>
</evidence>